<dbReference type="STRING" id="33936.AZI98_15250"/>
<evidence type="ECO:0000256" key="4">
    <source>
        <dbReference type="ARBA" id="ARBA00023288"/>
    </source>
</evidence>
<comment type="caution">
    <text evidence="6">The sequence shown here is derived from an EMBL/GenBank/DDBJ whole genome shotgun (WGS) entry which is preliminary data.</text>
</comment>
<dbReference type="NCBIfam" id="TIGR01098">
    <property type="entry name" value="3A0109s03R"/>
    <property type="match status" value="1"/>
</dbReference>
<reference evidence="6 7" key="1">
    <citation type="submission" date="2016-04" db="EMBL/GenBank/DDBJ databases">
        <title>Draft genome sequence of Aeribacillus pallidus 8m3 from petroleum reservoir.</title>
        <authorList>
            <person name="Poltaraus A.B."/>
            <person name="Nazina T.N."/>
            <person name="Tourova T.P."/>
            <person name="Malakho S.M."/>
            <person name="Korshunova A.V."/>
            <person name="Sokolova D.S."/>
        </authorList>
    </citation>
    <scope>NUCLEOTIDE SEQUENCE [LARGE SCALE GENOMIC DNA]</scope>
    <source>
        <strain evidence="6 7">8m3</strain>
    </source>
</reference>
<dbReference type="PANTHER" id="PTHR35841">
    <property type="entry name" value="PHOSPHONATES-BINDING PERIPLASMIC PROTEIN"/>
    <property type="match status" value="1"/>
</dbReference>
<accession>A0A165WUV4</accession>
<evidence type="ECO:0000259" key="5">
    <source>
        <dbReference type="SMART" id="SM00062"/>
    </source>
</evidence>
<evidence type="ECO:0000313" key="6">
    <source>
        <dbReference type="EMBL" id="KZN95351.1"/>
    </source>
</evidence>
<evidence type="ECO:0000313" key="7">
    <source>
        <dbReference type="Proteomes" id="UP000076476"/>
    </source>
</evidence>
<gene>
    <name evidence="6" type="ORF">AZI98_15250</name>
</gene>
<dbReference type="AlphaFoldDB" id="A0A165WUV4"/>
<evidence type="ECO:0000256" key="1">
    <source>
        <dbReference type="ARBA" id="ARBA00007162"/>
    </source>
</evidence>
<dbReference type="PANTHER" id="PTHR35841:SF1">
    <property type="entry name" value="PHOSPHONATES-BINDING PERIPLASMIC PROTEIN"/>
    <property type="match status" value="1"/>
</dbReference>
<evidence type="ECO:0000256" key="2">
    <source>
        <dbReference type="ARBA" id="ARBA00022729"/>
    </source>
</evidence>
<keyword evidence="7" id="KW-1185">Reference proteome</keyword>
<dbReference type="EMBL" id="LWBR01000058">
    <property type="protein sequence ID" value="KZN95351.1"/>
    <property type="molecule type" value="Genomic_DNA"/>
</dbReference>
<protein>
    <submittedName>
        <fullName evidence="6">Phosphonate-binding protein</fullName>
    </submittedName>
</protein>
<dbReference type="Pfam" id="PF12974">
    <property type="entry name" value="Phosphonate-bd"/>
    <property type="match status" value="1"/>
</dbReference>
<dbReference type="InterPro" id="IPR005770">
    <property type="entry name" value="PhnD"/>
</dbReference>
<keyword evidence="4" id="KW-0449">Lipoprotein</keyword>
<dbReference type="Gene3D" id="3.40.190.10">
    <property type="entry name" value="Periplasmic binding protein-like II"/>
    <property type="match status" value="2"/>
</dbReference>
<dbReference type="SMART" id="SM00062">
    <property type="entry name" value="PBPb"/>
    <property type="match status" value="1"/>
</dbReference>
<comment type="similarity">
    <text evidence="1">Belongs to the phosphate/phosphite/phosphonate binding protein family.</text>
</comment>
<dbReference type="CDD" id="cd01071">
    <property type="entry name" value="PBP2_PhnD_like"/>
    <property type="match status" value="1"/>
</dbReference>
<dbReference type="Proteomes" id="UP000076476">
    <property type="component" value="Unassembled WGS sequence"/>
</dbReference>
<dbReference type="SUPFAM" id="SSF53850">
    <property type="entry name" value="Periplasmic binding protein-like II"/>
    <property type="match status" value="1"/>
</dbReference>
<keyword evidence="2" id="KW-0732">Signal</keyword>
<proteinExistence type="inferred from homology"/>
<organism evidence="6 7">
    <name type="scientific">Aeribacillus pallidus</name>
    <dbReference type="NCBI Taxonomy" id="33936"/>
    <lineage>
        <taxon>Bacteria</taxon>
        <taxon>Bacillati</taxon>
        <taxon>Bacillota</taxon>
        <taxon>Bacilli</taxon>
        <taxon>Bacillales</taxon>
        <taxon>Bacillaceae</taxon>
        <taxon>Aeribacillus</taxon>
    </lineage>
</organism>
<keyword evidence="3" id="KW-0564">Palmitate</keyword>
<feature type="domain" description="Solute-binding protein family 3/N-terminal" evidence="5">
    <location>
        <begin position="62"/>
        <end position="295"/>
    </location>
</feature>
<name>A0A165WUV4_9BACI</name>
<dbReference type="InterPro" id="IPR001638">
    <property type="entry name" value="Solute-binding_3/MltF_N"/>
</dbReference>
<evidence type="ECO:0000256" key="3">
    <source>
        <dbReference type="ARBA" id="ARBA00023139"/>
    </source>
</evidence>
<dbReference type="GO" id="GO:0055085">
    <property type="term" value="P:transmembrane transport"/>
    <property type="evidence" value="ECO:0007669"/>
    <property type="project" value="InterPro"/>
</dbReference>
<dbReference type="GO" id="GO:0043190">
    <property type="term" value="C:ATP-binding cassette (ABC) transporter complex"/>
    <property type="evidence" value="ECO:0007669"/>
    <property type="project" value="InterPro"/>
</dbReference>
<sequence length="318" mass="34759">MGEINMFKKLVAFGTILALTAVVISGCGESSNSQQTNSSKESDGYIPETLSVQFVPSQNADTLEAKAKPLEKLLGDRLGIPVEVSVSTNYNTIVEAMESKKVDVGFLPPNAYVLAKERGAAEVILQAQRYGVDDETGQPTDELVDNYKSIFVVKKDSGITSVKDLKGKKIAFQDVTSSAGYVWPAATLMDNGIDPLKDVQGITVKGHDQAIISVLNGDVDCAVVFQDARNTVAGDYPTVFEDTKVIEFTEPIPNDTISVRSDMNSEWVEKIKQAFIDIGKDEEGHAIIKDIYTHEGYIESKDSNFDIVREYAEKVKTE</sequence>